<feature type="region of interest" description="Disordered" evidence="2">
    <location>
        <begin position="219"/>
        <end position="246"/>
    </location>
</feature>
<reference evidence="4" key="2">
    <citation type="submission" date="2020-05" db="UniProtKB">
        <authorList>
            <consortium name="EnsemblMetazoa"/>
        </authorList>
    </citation>
    <scope>IDENTIFICATION</scope>
    <source>
        <strain evidence="4">MINIMUS1</strain>
    </source>
</reference>
<dbReference type="InterPro" id="IPR013083">
    <property type="entry name" value="Znf_RING/FYVE/PHD"/>
</dbReference>
<proteinExistence type="predicted"/>
<dbReference type="Pfam" id="PF22486">
    <property type="entry name" value="MATH_2"/>
    <property type="match status" value="1"/>
</dbReference>
<feature type="compositionally biased region" description="Basic and acidic residues" evidence="2">
    <location>
        <begin position="222"/>
        <end position="240"/>
    </location>
</feature>
<dbReference type="Gene3D" id="2.60.210.10">
    <property type="entry name" value="Apoptosis, Tumor Necrosis Factor Receptor Associated Protein 2, Chain A"/>
    <property type="match status" value="1"/>
</dbReference>
<sequence length="440" mass="50263">MELTTGRVKYSQTSCYLCSEWLDDNDVEKHLRHCRQQQIECPNRCGAIVAKKDIRLHTNTCPAGYGQYGTMETGNSSVANAYEHELTWTDTIHGMETGIKEIKETVAQFITKHAGMEAQLEQYSKQCAAQKNLFMGIYEILLDYTTNDSRDRRAMQRELAEMQHKLSRLSVNLNADDAEGAVAAPNAATTVESANGEATSAEERIAKLEALVKHLYAAGNGNEKEQSNTEAKADEKKPVEDDVESSLELLEEVNPDPNTEERITQLAQKVDRYRHEAYYTKQLLDDVRNHMKVAEYRKSLASEDGRILWRIDKFAERMEQSKENQVMVRSPIFTNKPYGYTLQLEVGWKWYDNHMTVGLVVLPGPYDTLLHWPAQLSGNLVLHDQVQCPSMRRNLRSKITAHHKDCDKRVKSHIPIAHKSLYSGQYILNDCIFFECIIEN</sequence>
<dbReference type="VEuPathDB" id="VectorBase:AMIN005654"/>
<evidence type="ECO:0000256" key="1">
    <source>
        <dbReference type="SAM" id="Coils"/>
    </source>
</evidence>
<reference evidence="5" key="1">
    <citation type="submission" date="2013-03" db="EMBL/GenBank/DDBJ databases">
        <title>The Genome Sequence of Anopheles minimus MINIMUS1.</title>
        <authorList>
            <consortium name="The Broad Institute Genomics Platform"/>
            <person name="Neafsey D.E."/>
            <person name="Walton C."/>
            <person name="Walker B."/>
            <person name="Young S.K."/>
            <person name="Zeng Q."/>
            <person name="Gargeya S."/>
            <person name="Fitzgerald M."/>
            <person name="Haas B."/>
            <person name="Abouelleil A."/>
            <person name="Allen A.W."/>
            <person name="Alvarado L."/>
            <person name="Arachchi H.M."/>
            <person name="Berlin A.M."/>
            <person name="Chapman S.B."/>
            <person name="Gainer-Dewar J."/>
            <person name="Goldberg J."/>
            <person name="Griggs A."/>
            <person name="Gujja S."/>
            <person name="Hansen M."/>
            <person name="Howarth C."/>
            <person name="Imamovic A."/>
            <person name="Ireland A."/>
            <person name="Larimer J."/>
            <person name="McCowan C."/>
            <person name="Murphy C."/>
            <person name="Pearson M."/>
            <person name="Poon T.W."/>
            <person name="Priest M."/>
            <person name="Roberts A."/>
            <person name="Saif S."/>
            <person name="Shea T."/>
            <person name="Sisk P."/>
            <person name="Sykes S."/>
            <person name="Wortman J."/>
            <person name="Nusbaum C."/>
            <person name="Birren B."/>
        </authorList>
    </citation>
    <scope>NUCLEOTIDE SEQUENCE [LARGE SCALE GENOMIC DNA]</scope>
    <source>
        <strain evidence="5">MINIMUS1</strain>
    </source>
</reference>
<accession>A0A182W5N8</accession>
<dbReference type="InterPro" id="IPR008974">
    <property type="entry name" value="TRAF-like"/>
</dbReference>
<dbReference type="PANTHER" id="PTHR10131">
    <property type="entry name" value="TNF RECEPTOR ASSOCIATED FACTOR"/>
    <property type="match status" value="1"/>
</dbReference>
<evidence type="ECO:0000313" key="4">
    <source>
        <dbReference type="EnsemblMetazoa" id="AMIN005654-PA"/>
    </source>
</evidence>
<keyword evidence="1" id="KW-0175">Coiled coil</keyword>
<dbReference type="PANTHER" id="PTHR10131:SF138">
    <property type="entry name" value="RE66324P"/>
    <property type="match status" value="1"/>
</dbReference>
<evidence type="ECO:0000259" key="3">
    <source>
        <dbReference type="Pfam" id="PF22486"/>
    </source>
</evidence>
<evidence type="ECO:0000313" key="5">
    <source>
        <dbReference type="Proteomes" id="UP000075920"/>
    </source>
</evidence>
<organism evidence="4 5">
    <name type="scientific">Anopheles minimus</name>
    <dbReference type="NCBI Taxonomy" id="112268"/>
    <lineage>
        <taxon>Eukaryota</taxon>
        <taxon>Metazoa</taxon>
        <taxon>Ecdysozoa</taxon>
        <taxon>Arthropoda</taxon>
        <taxon>Hexapoda</taxon>
        <taxon>Insecta</taxon>
        <taxon>Pterygota</taxon>
        <taxon>Neoptera</taxon>
        <taxon>Endopterygota</taxon>
        <taxon>Diptera</taxon>
        <taxon>Nematocera</taxon>
        <taxon>Culicoidea</taxon>
        <taxon>Culicidae</taxon>
        <taxon>Anophelinae</taxon>
        <taxon>Anopheles</taxon>
    </lineage>
</organism>
<dbReference type="SUPFAM" id="SSF49599">
    <property type="entry name" value="TRAF domain-like"/>
    <property type="match status" value="2"/>
</dbReference>
<name>A0A182W5N8_9DIPT</name>
<feature type="coiled-coil region" evidence="1">
    <location>
        <begin position="113"/>
        <end position="218"/>
    </location>
</feature>
<feature type="domain" description="MATH" evidence="3">
    <location>
        <begin position="307"/>
        <end position="438"/>
    </location>
</feature>
<protein>
    <recommendedName>
        <fullName evidence="3">MATH domain-containing protein</fullName>
    </recommendedName>
</protein>
<dbReference type="EnsemblMetazoa" id="AMIN005654-RA">
    <property type="protein sequence ID" value="AMIN005654-PA"/>
    <property type="gene ID" value="AMIN005654"/>
</dbReference>
<dbReference type="Proteomes" id="UP000075920">
    <property type="component" value="Unassembled WGS sequence"/>
</dbReference>
<dbReference type="Gene3D" id="3.30.40.10">
    <property type="entry name" value="Zinc/RING finger domain, C3HC4 (zinc finger)"/>
    <property type="match status" value="1"/>
</dbReference>
<keyword evidence="5" id="KW-1185">Reference proteome</keyword>
<dbReference type="AlphaFoldDB" id="A0A182W5N8"/>
<dbReference type="STRING" id="112268.A0A182W5N8"/>
<dbReference type="InterPro" id="IPR002083">
    <property type="entry name" value="MATH/TRAF_dom"/>
</dbReference>
<evidence type="ECO:0000256" key="2">
    <source>
        <dbReference type="SAM" id="MobiDB-lite"/>
    </source>
</evidence>